<name>A0A6G3ZVR5_9BACL</name>
<feature type="transmembrane region" description="Helical" evidence="1">
    <location>
        <begin position="184"/>
        <end position="202"/>
    </location>
</feature>
<dbReference type="AlphaFoldDB" id="A0A6G3ZVR5"/>
<comment type="caution">
    <text evidence="2">The sequence shown here is derived from an EMBL/GenBank/DDBJ whole genome shotgun (WGS) entry which is preliminary data.</text>
</comment>
<dbReference type="EMBL" id="JAAIKC010000001">
    <property type="protein sequence ID" value="NEW05794.1"/>
    <property type="molecule type" value="Genomic_DNA"/>
</dbReference>
<gene>
    <name evidence="2" type="ORF">GK047_07150</name>
</gene>
<proteinExistence type="predicted"/>
<feature type="transmembrane region" description="Helical" evidence="1">
    <location>
        <begin position="214"/>
        <end position="236"/>
    </location>
</feature>
<feature type="transmembrane region" description="Helical" evidence="1">
    <location>
        <begin position="379"/>
        <end position="400"/>
    </location>
</feature>
<evidence type="ECO:0000256" key="1">
    <source>
        <dbReference type="SAM" id="Phobius"/>
    </source>
</evidence>
<feature type="transmembrane region" description="Helical" evidence="1">
    <location>
        <begin position="345"/>
        <end position="367"/>
    </location>
</feature>
<protein>
    <submittedName>
        <fullName evidence="2">ZIP family metal transporter</fullName>
    </submittedName>
</protein>
<accession>A0A6G3ZVR5</accession>
<dbReference type="RefSeq" id="WP_163943126.1">
    <property type="nucleotide sequence ID" value="NZ_JAAIKC010000001.1"/>
</dbReference>
<keyword evidence="1" id="KW-0812">Transmembrane</keyword>
<feature type="transmembrane region" description="Helical" evidence="1">
    <location>
        <begin position="317"/>
        <end position="339"/>
    </location>
</feature>
<organism evidence="2">
    <name type="scientific">Paenibacillus sp. SYP-B3998</name>
    <dbReference type="NCBI Taxonomy" id="2678564"/>
    <lineage>
        <taxon>Bacteria</taxon>
        <taxon>Bacillati</taxon>
        <taxon>Bacillota</taxon>
        <taxon>Bacilli</taxon>
        <taxon>Bacillales</taxon>
        <taxon>Paenibacillaceae</taxon>
        <taxon>Paenibacillus</taxon>
    </lineage>
</organism>
<keyword evidence="1" id="KW-0472">Membrane</keyword>
<sequence length="402" mass="43241">MSLSNQTKSNTSTNRLRAILWGILPLVLLVAIIATIAKVGTGVENESAAPIEVLHVEKITLNDDGIQLKVLNSGPEEVTIAQVTVDDAFWNAEFLPSDTLKRFEQGTVKIPYPWVQGDPHEIKLITSKGLIFTGEVAAATATPEPSVKLFWQYALIGFYVGVVPIGLGLMWYPFLRRFSTKGMHAMLALTVGLLFFLVIDTFEEGFEMASEAPGIFQGTGLVWIGALLSCLFLIAVDQSNERKMNRLVLEGRRVSYKIATGIGLHNFGEGLAIGSAFAGGEAALGTFLIIGFTLHNITEGVGIAAPLLKDRSTWKTFVSLAAIAGGPAILGTWVGGFIFNDTLAALFFGIGAGAILQVIYVISKMILKESEKKGLSPVSWLNFGGLAVGILLMYVTALMVKF</sequence>
<keyword evidence="1" id="KW-1133">Transmembrane helix</keyword>
<feature type="transmembrane region" description="Helical" evidence="1">
    <location>
        <begin position="150"/>
        <end position="172"/>
    </location>
</feature>
<evidence type="ECO:0000313" key="2">
    <source>
        <dbReference type="EMBL" id="NEW05794.1"/>
    </source>
</evidence>
<feature type="transmembrane region" description="Helical" evidence="1">
    <location>
        <begin position="18"/>
        <end position="37"/>
    </location>
</feature>
<reference evidence="2" key="1">
    <citation type="submission" date="2020-02" db="EMBL/GenBank/DDBJ databases">
        <authorList>
            <person name="Shen X.-R."/>
            <person name="Zhang Y.-X."/>
        </authorList>
    </citation>
    <scope>NUCLEOTIDE SEQUENCE</scope>
    <source>
        <strain evidence="2">SYP-B3998</strain>
    </source>
</reference>